<dbReference type="PROSITE" id="PS50897">
    <property type="entry name" value="CTLH"/>
    <property type="match status" value="1"/>
</dbReference>
<dbReference type="InterPro" id="IPR006594">
    <property type="entry name" value="LisH"/>
</dbReference>
<feature type="domain" description="CTLH" evidence="4">
    <location>
        <begin position="525"/>
        <end position="582"/>
    </location>
</feature>
<dbReference type="EMBL" id="JABEYC010000070">
    <property type="protein sequence ID" value="KAF4983314.1"/>
    <property type="molecule type" value="Genomic_DNA"/>
</dbReference>
<gene>
    <name evidence="5" type="ORF">FZEAL_1252</name>
</gene>
<dbReference type="InterPro" id="IPR024964">
    <property type="entry name" value="CTLH/CRA"/>
</dbReference>
<dbReference type="Pfam" id="PF00622">
    <property type="entry name" value="SPRY"/>
    <property type="match status" value="1"/>
</dbReference>
<proteinExistence type="predicted"/>
<dbReference type="InterPro" id="IPR043136">
    <property type="entry name" value="B30.2/SPRY_sf"/>
</dbReference>
<evidence type="ECO:0000259" key="3">
    <source>
        <dbReference type="PROSITE" id="PS50188"/>
    </source>
</evidence>
<dbReference type="AlphaFoldDB" id="A0A8H4UTT7"/>
<keyword evidence="6" id="KW-1185">Reference proteome</keyword>
<accession>A0A8H4UTT7</accession>
<dbReference type="InterPro" id="IPR003877">
    <property type="entry name" value="SPRY_dom"/>
</dbReference>
<dbReference type="PROSITE" id="PS50896">
    <property type="entry name" value="LISH"/>
    <property type="match status" value="1"/>
</dbReference>
<dbReference type="Gene3D" id="2.60.120.920">
    <property type="match status" value="1"/>
</dbReference>
<dbReference type="SMART" id="SM00757">
    <property type="entry name" value="CRA"/>
    <property type="match status" value="1"/>
</dbReference>
<sequence>MTRLLCRRVTSDHSKILVAIYIHVCAGAAAGGVLTEPTSHVVVPTTTTAVPNDKLAVSRLHRSPGPPASLSWPGVSFCLLGVPVDMASPLQHASSSSALPESASPSVAPSPSSRNARFPPPYNSAIDNIPNFYSHPDRTSIFNASGELAFSSSGTVDPGNMESVGTESSTRTWRGGLPSFSRAFNMLMAAEAADGSFQNEQEPFFVPSYLEGSTYVQQLEEAYRSKLQAHDSTPTSANGFTQNLTTFTPQHPLPPGSHRGMSHTVIERPPSFEEEHTLAPLPSRWNKDDQWGGIEIQPDGLSIKFAGAKSQHEREPEACAILSAKRDEQNSATIGIGFSTKTSTLSRPVGWEPETWGYHGDDGRCFTGQNIGRHYGPLYNMGDVIGCGINFRDSTAFFTKNGVKIGVAFHDVIKGKLYPTVSLKKPGEYIRTNFGQTPFVYNIDDLVREEREKVQKDIHATDTSSLVPGMSETDVIQALVLQFLQHDGYVETARAFAEDMKVQKEALSLDPGVTVDGVNLRDDEDANNRQRIRRAILEGDIDRALKYTNAYYPHVLQDNEHVYFRLRCRRFIEMVRKAAQLNMLGDSKQSNGHASGTAPQSMDLDLNGSENIAWEADGGENTAELAELERSMLEYGQKLQEEYANDPRKEVSKALNEIWALVAYQNPLKEPQVSHLLDRRGRVAVAEELNSAILLSLGKSSRAALEKLYAQTSVLLEDLRQDGGEGAFVSVDDAWDGIPRSTQI</sequence>
<feature type="compositionally biased region" description="Low complexity" evidence="2">
    <location>
        <begin position="93"/>
        <end position="113"/>
    </location>
</feature>
<name>A0A8H4UTT7_9HYPO</name>
<dbReference type="InterPro" id="IPR001870">
    <property type="entry name" value="B30.2/SPRY"/>
</dbReference>
<feature type="region of interest" description="Disordered" evidence="2">
    <location>
        <begin position="153"/>
        <end position="172"/>
    </location>
</feature>
<organism evidence="5 6">
    <name type="scientific">Fusarium zealandicum</name>
    <dbReference type="NCBI Taxonomy" id="1053134"/>
    <lineage>
        <taxon>Eukaryota</taxon>
        <taxon>Fungi</taxon>
        <taxon>Dikarya</taxon>
        <taxon>Ascomycota</taxon>
        <taxon>Pezizomycotina</taxon>
        <taxon>Sordariomycetes</taxon>
        <taxon>Hypocreomycetidae</taxon>
        <taxon>Hypocreales</taxon>
        <taxon>Nectriaceae</taxon>
        <taxon>Fusarium</taxon>
        <taxon>Fusarium staphyleae species complex</taxon>
    </lineage>
</organism>
<dbReference type="SMART" id="SM00668">
    <property type="entry name" value="CTLH"/>
    <property type="match status" value="1"/>
</dbReference>
<dbReference type="InterPro" id="IPR050618">
    <property type="entry name" value="Ubq-SigPath_Reg"/>
</dbReference>
<feature type="region of interest" description="Disordered" evidence="2">
    <location>
        <begin position="93"/>
        <end position="121"/>
    </location>
</feature>
<evidence type="ECO:0000256" key="2">
    <source>
        <dbReference type="SAM" id="MobiDB-lite"/>
    </source>
</evidence>
<dbReference type="InterPro" id="IPR013144">
    <property type="entry name" value="CRA_dom"/>
</dbReference>
<evidence type="ECO:0000256" key="1">
    <source>
        <dbReference type="ARBA" id="ARBA00002343"/>
    </source>
</evidence>
<reference evidence="5" key="2">
    <citation type="submission" date="2020-05" db="EMBL/GenBank/DDBJ databases">
        <authorList>
            <person name="Kim H.-S."/>
            <person name="Proctor R.H."/>
            <person name="Brown D.W."/>
        </authorList>
    </citation>
    <scope>NUCLEOTIDE SEQUENCE</scope>
    <source>
        <strain evidence="5">NRRL 22465</strain>
    </source>
</reference>
<evidence type="ECO:0000313" key="6">
    <source>
        <dbReference type="Proteomes" id="UP000635477"/>
    </source>
</evidence>
<feature type="domain" description="B30.2/SPRY" evidence="3">
    <location>
        <begin position="263"/>
        <end position="439"/>
    </location>
</feature>
<dbReference type="InterPro" id="IPR006595">
    <property type="entry name" value="CTLH_C"/>
</dbReference>
<dbReference type="Pfam" id="PF10607">
    <property type="entry name" value="CTLH"/>
    <property type="match status" value="1"/>
</dbReference>
<evidence type="ECO:0008006" key="7">
    <source>
        <dbReference type="Google" id="ProtNLM"/>
    </source>
</evidence>
<protein>
    <recommendedName>
        <fullName evidence="7">Protein SSH4</fullName>
    </recommendedName>
</protein>
<comment type="caution">
    <text evidence="5">The sequence shown here is derived from an EMBL/GenBank/DDBJ whole genome shotgun (WGS) entry which is preliminary data.</text>
</comment>
<dbReference type="PROSITE" id="PS50188">
    <property type="entry name" value="B302_SPRY"/>
    <property type="match status" value="1"/>
</dbReference>
<dbReference type="SMART" id="SM00449">
    <property type="entry name" value="SPRY"/>
    <property type="match status" value="1"/>
</dbReference>
<dbReference type="SMART" id="SM00667">
    <property type="entry name" value="LisH"/>
    <property type="match status" value="1"/>
</dbReference>
<evidence type="ECO:0000259" key="4">
    <source>
        <dbReference type="PROSITE" id="PS50897"/>
    </source>
</evidence>
<dbReference type="Proteomes" id="UP000635477">
    <property type="component" value="Unassembled WGS sequence"/>
</dbReference>
<dbReference type="OrthoDB" id="25503at2759"/>
<feature type="compositionally biased region" description="Polar residues" evidence="2">
    <location>
        <begin position="163"/>
        <end position="172"/>
    </location>
</feature>
<dbReference type="SUPFAM" id="SSF49899">
    <property type="entry name" value="Concanavalin A-like lectins/glucanases"/>
    <property type="match status" value="1"/>
</dbReference>
<reference evidence="5" key="1">
    <citation type="journal article" date="2020" name="BMC Genomics">
        <title>Correction to: Identification and distribution of gene clusters required for synthesis of sphingolipid metabolism inhibitors in diverse species of the filamentous fungus Fusarium.</title>
        <authorList>
            <person name="Kim H.S."/>
            <person name="Lohmar J.M."/>
            <person name="Busman M."/>
            <person name="Brown D.W."/>
            <person name="Naumann T.A."/>
            <person name="Divon H.H."/>
            <person name="Lysoe E."/>
            <person name="Uhlig S."/>
            <person name="Proctor R.H."/>
        </authorList>
    </citation>
    <scope>NUCLEOTIDE SEQUENCE</scope>
    <source>
        <strain evidence="5">NRRL 22465</strain>
    </source>
</reference>
<evidence type="ECO:0000313" key="5">
    <source>
        <dbReference type="EMBL" id="KAF4983314.1"/>
    </source>
</evidence>
<dbReference type="InterPro" id="IPR013320">
    <property type="entry name" value="ConA-like_dom_sf"/>
</dbReference>
<comment type="function">
    <text evidence="1">Involved in the proteasome-dependent degradation of fructose-1,6-bisphosphatase.</text>
</comment>
<dbReference type="PANTHER" id="PTHR12864">
    <property type="entry name" value="RAN BINDING PROTEIN 9-RELATED"/>
    <property type="match status" value="1"/>
</dbReference>